<protein>
    <submittedName>
        <fullName evidence="2">Uncharacterized protein</fullName>
    </submittedName>
</protein>
<feature type="non-terminal residue" evidence="2">
    <location>
        <position position="1"/>
    </location>
</feature>
<gene>
    <name evidence="2" type="ORF">Tci_925088</name>
</gene>
<feature type="region of interest" description="Disordered" evidence="1">
    <location>
        <begin position="77"/>
        <end position="103"/>
    </location>
</feature>
<organism evidence="2">
    <name type="scientific">Tanacetum cinerariifolium</name>
    <name type="common">Dalmatian daisy</name>
    <name type="synonym">Chrysanthemum cinerariifolium</name>
    <dbReference type="NCBI Taxonomy" id="118510"/>
    <lineage>
        <taxon>Eukaryota</taxon>
        <taxon>Viridiplantae</taxon>
        <taxon>Streptophyta</taxon>
        <taxon>Embryophyta</taxon>
        <taxon>Tracheophyta</taxon>
        <taxon>Spermatophyta</taxon>
        <taxon>Magnoliopsida</taxon>
        <taxon>eudicotyledons</taxon>
        <taxon>Gunneridae</taxon>
        <taxon>Pentapetalae</taxon>
        <taxon>asterids</taxon>
        <taxon>campanulids</taxon>
        <taxon>Asterales</taxon>
        <taxon>Asteraceae</taxon>
        <taxon>Asteroideae</taxon>
        <taxon>Anthemideae</taxon>
        <taxon>Anthemidinae</taxon>
        <taxon>Tanacetum</taxon>
    </lineage>
</organism>
<accession>A0A699X0W7</accession>
<evidence type="ECO:0000256" key="1">
    <source>
        <dbReference type="SAM" id="MobiDB-lite"/>
    </source>
</evidence>
<comment type="caution">
    <text evidence="2">The sequence shown here is derived from an EMBL/GenBank/DDBJ whole genome shotgun (WGS) entry which is preliminary data.</text>
</comment>
<sequence>FRDTSSASKKISPDPSQKLKGIRTLTAEEQLAANMIQALRSSKKIRRSQPHTGGLSEETSVSPRVCDELTVIFTASTEGTGTKPGVPNDVIGIPEAKADSTLD</sequence>
<dbReference type="AlphaFoldDB" id="A0A699X0W7"/>
<feature type="non-terminal residue" evidence="2">
    <location>
        <position position="103"/>
    </location>
</feature>
<evidence type="ECO:0000313" key="2">
    <source>
        <dbReference type="EMBL" id="GFD53119.1"/>
    </source>
</evidence>
<reference evidence="2" key="1">
    <citation type="journal article" date="2019" name="Sci. Rep.">
        <title>Draft genome of Tanacetum cinerariifolium, the natural source of mosquito coil.</title>
        <authorList>
            <person name="Yamashiro T."/>
            <person name="Shiraishi A."/>
            <person name="Satake H."/>
            <person name="Nakayama K."/>
        </authorList>
    </citation>
    <scope>NUCLEOTIDE SEQUENCE</scope>
</reference>
<dbReference type="EMBL" id="BKCJ011790336">
    <property type="protein sequence ID" value="GFD53119.1"/>
    <property type="molecule type" value="Genomic_DNA"/>
</dbReference>
<name>A0A699X0W7_TANCI</name>
<feature type="region of interest" description="Disordered" evidence="1">
    <location>
        <begin position="42"/>
        <end position="61"/>
    </location>
</feature>
<proteinExistence type="predicted"/>